<proteinExistence type="predicted"/>
<dbReference type="Proteomes" id="UP000019140">
    <property type="component" value="Unassembled WGS sequence"/>
</dbReference>
<keyword evidence="2" id="KW-1185">Reference proteome</keyword>
<comment type="caution">
    <text evidence="1">The sequence shown here is derived from an EMBL/GenBank/DDBJ whole genome shotgun (WGS) entry which is preliminary data.</text>
</comment>
<dbReference type="SUPFAM" id="SSF53649">
    <property type="entry name" value="Alkaline phosphatase-like"/>
    <property type="match status" value="1"/>
</dbReference>
<sequence>MYHAPRTAYDADPWELFHLAKNFSEIHNLAAREPDKLG</sequence>
<dbReference type="AlphaFoldDB" id="W4L2W0"/>
<gene>
    <name evidence="1" type="ORF">ETSY2_54940</name>
</gene>
<evidence type="ECO:0000313" key="1">
    <source>
        <dbReference type="EMBL" id="ETW92005.1"/>
    </source>
</evidence>
<dbReference type="EMBL" id="AZHX01003174">
    <property type="protein sequence ID" value="ETW92005.1"/>
    <property type="molecule type" value="Genomic_DNA"/>
</dbReference>
<reference evidence="1 2" key="1">
    <citation type="journal article" date="2014" name="Nature">
        <title>An environmental bacterial taxon with a large and distinct metabolic repertoire.</title>
        <authorList>
            <person name="Wilson M.C."/>
            <person name="Mori T."/>
            <person name="Ruckert C."/>
            <person name="Uria A.R."/>
            <person name="Helf M.J."/>
            <person name="Takada K."/>
            <person name="Gernert C."/>
            <person name="Steffens U.A."/>
            <person name="Heycke N."/>
            <person name="Schmitt S."/>
            <person name="Rinke C."/>
            <person name="Helfrich E.J."/>
            <person name="Brachmann A.O."/>
            <person name="Gurgui C."/>
            <person name="Wakimoto T."/>
            <person name="Kracht M."/>
            <person name="Crusemann M."/>
            <person name="Hentschel U."/>
            <person name="Abe I."/>
            <person name="Matsunaga S."/>
            <person name="Kalinowski J."/>
            <person name="Takeyama H."/>
            <person name="Piel J."/>
        </authorList>
    </citation>
    <scope>NUCLEOTIDE SEQUENCE [LARGE SCALE GENOMIC DNA]</scope>
    <source>
        <strain evidence="2">TSY2</strain>
    </source>
</reference>
<protein>
    <submittedName>
        <fullName evidence="1">Uncharacterized protein</fullName>
    </submittedName>
</protein>
<evidence type="ECO:0000313" key="2">
    <source>
        <dbReference type="Proteomes" id="UP000019140"/>
    </source>
</evidence>
<name>W4L2W0_9BACT</name>
<dbReference type="InterPro" id="IPR017850">
    <property type="entry name" value="Alkaline_phosphatase_core_sf"/>
</dbReference>
<organism evidence="1 2">
    <name type="scientific">Candidatus Entotheonella gemina</name>
    <dbReference type="NCBI Taxonomy" id="1429439"/>
    <lineage>
        <taxon>Bacteria</taxon>
        <taxon>Pseudomonadati</taxon>
        <taxon>Nitrospinota/Tectimicrobiota group</taxon>
        <taxon>Candidatus Tectimicrobiota</taxon>
        <taxon>Candidatus Entotheonellia</taxon>
        <taxon>Candidatus Entotheonellales</taxon>
        <taxon>Candidatus Entotheonellaceae</taxon>
        <taxon>Candidatus Entotheonella</taxon>
    </lineage>
</organism>
<dbReference type="HOGENOM" id="CLU_3326049_0_0_7"/>
<accession>W4L2W0</accession>
<dbReference type="Gene3D" id="3.30.1120.10">
    <property type="match status" value="1"/>
</dbReference>